<dbReference type="PANTHER" id="PTHR31084">
    <property type="entry name" value="ALPHA-L-FUCOSIDASE 2"/>
    <property type="match status" value="1"/>
</dbReference>
<evidence type="ECO:0000259" key="1">
    <source>
        <dbReference type="Pfam" id="PF22124"/>
    </source>
</evidence>
<evidence type="ECO:0000313" key="2">
    <source>
        <dbReference type="EMBL" id="KAJ8572405.1"/>
    </source>
</evidence>
<gene>
    <name evidence="2" type="ORF">K7X08_008916</name>
</gene>
<dbReference type="InterPro" id="IPR054363">
    <property type="entry name" value="GH95_cat"/>
</dbReference>
<dbReference type="InterPro" id="IPR012341">
    <property type="entry name" value="6hp_glycosidase-like_sf"/>
</dbReference>
<dbReference type="Gene3D" id="1.50.10.10">
    <property type="match status" value="1"/>
</dbReference>
<dbReference type="AlphaFoldDB" id="A0A9Q1RQB4"/>
<dbReference type="GO" id="GO:0005975">
    <property type="term" value="P:carbohydrate metabolic process"/>
    <property type="evidence" value="ECO:0007669"/>
    <property type="project" value="InterPro"/>
</dbReference>
<reference evidence="3" key="1">
    <citation type="journal article" date="2023" name="Proc. Natl. Acad. Sci. U.S.A.">
        <title>Genomic and structural basis for evolution of tropane alkaloid biosynthesis.</title>
        <authorList>
            <person name="Wanga Y.-J."/>
            <person name="Taina T."/>
            <person name="Yua J.-Y."/>
            <person name="Lia J."/>
            <person name="Xua B."/>
            <person name="Chenc J."/>
            <person name="D'Auriad J.C."/>
            <person name="Huanga J.-P."/>
            <person name="Huanga S.-X."/>
        </authorList>
    </citation>
    <scope>NUCLEOTIDE SEQUENCE [LARGE SCALE GENOMIC DNA]</scope>
    <source>
        <strain evidence="3">cv. KIB-2019</strain>
    </source>
</reference>
<dbReference type="Proteomes" id="UP001152561">
    <property type="component" value="Unassembled WGS sequence"/>
</dbReference>
<evidence type="ECO:0000313" key="3">
    <source>
        <dbReference type="Proteomes" id="UP001152561"/>
    </source>
</evidence>
<dbReference type="Pfam" id="PF22124">
    <property type="entry name" value="Glyco_hydro_95_cat"/>
    <property type="match status" value="2"/>
</dbReference>
<dbReference type="OrthoDB" id="1929591at2759"/>
<proteinExistence type="predicted"/>
<feature type="domain" description="Glycosyl hydrolase family 95 catalytic" evidence="1">
    <location>
        <begin position="11"/>
        <end position="170"/>
    </location>
</feature>
<organism evidence="2 3">
    <name type="scientific">Anisodus acutangulus</name>
    <dbReference type="NCBI Taxonomy" id="402998"/>
    <lineage>
        <taxon>Eukaryota</taxon>
        <taxon>Viridiplantae</taxon>
        <taxon>Streptophyta</taxon>
        <taxon>Embryophyta</taxon>
        <taxon>Tracheophyta</taxon>
        <taxon>Spermatophyta</taxon>
        <taxon>Magnoliopsida</taxon>
        <taxon>eudicotyledons</taxon>
        <taxon>Gunneridae</taxon>
        <taxon>Pentapetalae</taxon>
        <taxon>asterids</taxon>
        <taxon>lamiids</taxon>
        <taxon>Solanales</taxon>
        <taxon>Solanaceae</taxon>
        <taxon>Solanoideae</taxon>
        <taxon>Hyoscyameae</taxon>
        <taxon>Anisodus</taxon>
    </lineage>
</organism>
<dbReference type="EMBL" id="JAJAGQ010000001">
    <property type="protein sequence ID" value="KAJ8572405.1"/>
    <property type="molecule type" value="Genomic_DNA"/>
</dbReference>
<keyword evidence="3" id="KW-1185">Reference proteome</keyword>
<comment type="caution">
    <text evidence="2">The sequence shown here is derived from an EMBL/GenBank/DDBJ whole genome shotgun (WGS) entry which is preliminary data.</text>
</comment>
<dbReference type="SUPFAM" id="SSF48208">
    <property type="entry name" value="Six-hairpin glycosidases"/>
    <property type="match status" value="1"/>
</dbReference>
<sequence>MKLPVGLLIKCDIWAKTSPDRGQAVWALWQMGGAWLFTHLLEHYTYTMDKAFLATKAYPLLEGCTSFLLDWLIGGRGGYLETNPSTSPEHTFTAPDGKPAGVSYSSTMDMSIIREVFSDIVSAAEVLGKSEDDLIKRVHKAQPRPCPTKIARDGTIKEWAQDYVDPEPQHPTDNTLYKRGEEGPGWSTTWIAALWARLHDSEHAYCMVKHLFDLVDPDHEANFEGGLYSNLFTAHPPFQIHANFGSSENSAAMAWRGSVTRSLIRASTSRSSPSLNHVRTPPISAPRANTRRFSFTSPRPLGALGCTQSLLPLHNVVSGTRLTSHLTVNVRACCELYHGT</sequence>
<accession>A0A9Q1RQB4</accession>
<dbReference type="PANTHER" id="PTHR31084:SF0">
    <property type="entry name" value="ALPHA-L-FUCOSIDASE 2"/>
    <property type="match status" value="1"/>
</dbReference>
<dbReference type="GO" id="GO:0004560">
    <property type="term" value="F:alpha-L-fucosidase activity"/>
    <property type="evidence" value="ECO:0007669"/>
    <property type="project" value="TreeGrafter"/>
</dbReference>
<protein>
    <recommendedName>
        <fullName evidence="1">Glycosyl hydrolase family 95 catalytic domain-containing protein</fullName>
    </recommendedName>
</protein>
<feature type="domain" description="Glycosyl hydrolase family 95 catalytic" evidence="1">
    <location>
        <begin position="173"/>
        <end position="247"/>
    </location>
</feature>
<name>A0A9Q1RQB4_9SOLA</name>
<dbReference type="InterPro" id="IPR008928">
    <property type="entry name" value="6-hairpin_glycosidase_sf"/>
</dbReference>